<protein>
    <submittedName>
        <fullName evidence="2">Uncharacterized protein</fullName>
    </submittedName>
</protein>
<reference evidence="2 3" key="1">
    <citation type="journal article" date="2015" name="Nature">
        <title>rRNA introns, odd ribosomes, and small enigmatic genomes across a large radiation of phyla.</title>
        <authorList>
            <person name="Brown C.T."/>
            <person name="Hug L.A."/>
            <person name="Thomas B.C."/>
            <person name="Sharon I."/>
            <person name="Castelle C.J."/>
            <person name="Singh A."/>
            <person name="Wilkins M.J."/>
            <person name="Williams K.H."/>
            <person name="Banfield J.F."/>
        </authorList>
    </citation>
    <scope>NUCLEOTIDE SEQUENCE [LARGE SCALE GENOMIC DNA]</scope>
</reference>
<accession>A0A0G0I9W8</accession>
<feature type="region of interest" description="Disordered" evidence="1">
    <location>
        <begin position="18"/>
        <end position="44"/>
    </location>
</feature>
<evidence type="ECO:0000313" key="3">
    <source>
        <dbReference type="Proteomes" id="UP000034366"/>
    </source>
</evidence>
<feature type="compositionally biased region" description="Basic and acidic residues" evidence="1">
    <location>
        <begin position="22"/>
        <end position="44"/>
    </location>
</feature>
<sequence>MTSNRRQETSIMGYELCGYGGGEKEGYKQSLRSEDQKDMEILRY</sequence>
<evidence type="ECO:0000256" key="1">
    <source>
        <dbReference type="SAM" id="MobiDB-lite"/>
    </source>
</evidence>
<comment type="caution">
    <text evidence="2">The sequence shown here is derived from an EMBL/GenBank/DDBJ whole genome shotgun (WGS) entry which is preliminary data.</text>
</comment>
<evidence type="ECO:0000313" key="2">
    <source>
        <dbReference type="EMBL" id="KKQ47780.1"/>
    </source>
</evidence>
<gene>
    <name evidence="2" type="ORF">US67_C0046G0009</name>
</gene>
<proteinExistence type="predicted"/>
<name>A0A0G0I9W8_9BACT</name>
<dbReference type="AlphaFoldDB" id="A0A0G0I9W8"/>
<dbReference type="Proteomes" id="UP000034366">
    <property type="component" value="Unassembled WGS sequence"/>
</dbReference>
<organism evidence="2 3">
    <name type="scientific">Candidatus Woesebacteria bacterium GW2011_GWD1_38_10</name>
    <dbReference type="NCBI Taxonomy" id="1618592"/>
    <lineage>
        <taxon>Bacteria</taxon>
        <taxon>Candidatus Woeseibacteriota</taxon>
    </lineage>
</organism>
<dbReference type="EMBL" id="LBTW01000046">
    <property type="protein sequence ID" value="KKQ47780.1"/>
    <property type="molecule type" value="Genomic_DNA"/>
</dbReference>